<keyword evidence="1" id="KW-1133">Transmembrane helix</keyword>
<gene>
    <name evidence="2" type="ORF">MUN87_12775</name>
</gene>
<accession>A0ABY4GHA9</accession>
<sequence length="94" mass="10717">MLLLMVTIPYIFSRKIVFGIQKPNKSKLGKIYLLFVFLFLAFGSVMYTNSVYYDGQNAMGASILGISLSLLILFITPVMLIKPKEVKEITKRDY</sequence>
<reference evidence="2 3" key="1">
    <citation type="submission" date="2022-04" db="EMBL/GenBank/DDBJ databases">
        <title>Gracilibacillus sp. isolated from saltern.</title>
        <authorList>
            <person name="Won M."/>
            <person name="Lee C.-M."/>
            <person name="Woen H.-Y."/>
            <person name="Kwon S.-W."/>
        </authorList>
    </citation>
    <scope>NUCLEOTIDE SEQUENCE [LARGE SCALE GENOMIC DNA]</scope>
    <source>
        <strain evidence="2 3">SSPM10-3</strain>
    </source>
</reference>
<name>A0ABY4GHA9_9BACI</name>
<dbReference type="RefSeq" id="WP_244740665.1">
    <property type="nucleotide sequence ID" value="NZ_CP095071.1"/>
</dbReference>
<protein>
    <submittedName>
        <fullName evidence="2">Uncharacterized protein</fullName>
    </submittedName>
</protein>
<evidence type="ECO:0000313" key="3">
    <source>
        <dbReference type="Proteomes" id="UP000831537"/>
    </source>
</evidence>
<dbReference type="EMBL" id="CP095071">
    <property type="protein sequence ID" value="UOQ83629.1"/>
    <property type="molecule type" value="Genomic_DNA"/>
</dbReference>
<keyword evidence="1" id="KW-0472">Membrane</keyword>
<dbReference type="Proteomes" id="UP000831537">
    <property type="component" value="Chromosome"/>
</dbReference>
<proteinExistence type="predicted"/>
<organism evidence="2 3">
    <name type="scientific">Gracilibacillus salinarum</name>
    <dbReference type="NCBI Taxonomy" id="2932255"/>
    <lineage>
        <taxon>Bacteria</taxon>
        <taxon>Bacillati</taxon>
        <taxon>Bacillota</taxon>
        <taxon>Bacilli</taxon>
        <taxon>Bacillales</taxon>
        <taxon>Bacillaceae</taxon>
        <taxon>Gracilibacillus</taxon>
    </lineage>
</organism>
<keyword evidence="1" id="KW-0812">Transmembrane</keyword>
<feature type="transmembrane region" description="Helical" evidence="1">
    <location>
        <begin position="31"/>
        <end position="52"/>
    </location>
</feature>
<evidence type="ECO:0000256" key="1">
    <source>
        <dbReference type="SAM" id="Phobius"/>
    </source>
</evidence>
<evidence type="ECO:0000313" key="2">
    <source>
        <dbReference type="EMBL" id="UOQ83629.1"/>
    </source>
</evidence>
<keyword evidence="3" id="KW-1185">Reference proteome</keyword>
<feature type="transmembrane region" description="Helical" evidence="1">
    <location>
        <begin position="58"/>
        <end position="81"/>
    </location>
</feature>